<dbReference type="PANTHER" id="PTHR34387:SF1">
    <property type="entry name" value="PERIPLASMIC IMMUNOGENIC PROTEIN"/>
    <property type="match status" value="1"/>
</dbReference>
<dbReference type="InterPro" id="IPR052022">
    <property type="entry name" value="26kDa_periplasmic_antigen"/>
</dbReference>
<accession>A0A0G3G715</accession>
<dbReference type="Gene3D" id="3.30.70.2970">
    <property type="entry name" value="Protein of unknown function (DUF541), domain 2"/>
    <property type="match status" value="1"/>
</dbReference>
<dbReference type="Pfam" id="PF04402">
    <property type="entry name" value="SIMPL"/>
    <property type="match status" value="1"/>
</dbReference>
<dbReference type="AlphaFoldDB" id="A0A0G3G715"/>
<feature type="signal peptide" evidence="1">
    <location>
        <begin position="1"/>
        <end position="32"/>
    </location>
</feature>
<evidence type="ECO:0000256" key="1">
    <source>
        <dbReference type="SAM" id="SignalP"/>
    </source>
</evidence>
<dbReference type="InterPro" id="IPR007497">
    <property type="entry name" value="SIMPL/DUF541"/>
</dbReference>
<keyword evidence="1" id="KW-0732">Signal</keyword>
<evidence type="ECO:0000313" key="3">
    <source>
        <dbReference type="Proteomes" id="UP000064201"/>
    </source>
</evidence>
<dbReference type="RefSeq" id="WP_018169953.1">
    <property type="nucleotide sequence ID" value="NZ_CP011367.1"/>
</dbReference>
<dbReference type="Gene3D" id="3.30.110.170">
    <property type="entry name" value="Protein of unknown function (DUF541), domain 1"/>
    <property type="match status" value="1"/>
</dbReference>
<dbReference type="PATRIC" id="fig|106634.4.peg.1602"/>
<name>A0A0G3G715_9GAMM</name>
<feature type="chain" id="PRO_5002553891" description="SIMPL domain-containing protein" evidence="1">
    <location>
        <begin position="33"/>
        <end position="249"/>
    </location>
</feature>
<keyword evidence="3" id="KW-1185">Reference proteome</keyword>
<dbReference type="STRING" id="106634.TVD_07850"/>
<protein>
    <recommendedName>
        <fullName evidence="4">SIMPL domain-containing protein</fullName>
    </recommendedName>
</protein>
<evidence type="ECO:0008006" key="4">
    <source>
        <dbReference type="Google" id="ProtNLM"/>
    </source>
</evidence>
<organism evidence="2 3">
    <name type="scientific">Thioalkalivibrio versutus</name>
    <dbReference type="NCBI Taxonomy" id="106634"/>
    <lineage>
        <taxon>Bacteria</taxon>
        <taxon>Pseudomonadati</taxon>
        <taxon>Pseudomonadota</taxon>
        <taxon>Gammaproteobacteria</taxon>
        <taxon>Chromatiales</taxon>
        <taxon>Ectothiorhodospiraceae</taxon>
        <taxon>Thioalkalivibrio</taxon>
    </lineage>
</organism>
<dbReference type="KEGG" id="tvr:TVD_07850"/>
<evidence type="ECO:0000313" key="2">
    <source>
        <dbReference type="EMBL" id="AKJ95277.1"/>
    </source>
</evidence>
<proteinExistence type="predicted"/>
<dbReference type="EMBL" id="CP011367">
    <property type="protein sequence ID" value="AKJ95277.1"/>
    <property type="molecule type" value="Genomic_DNA"/>
</dbReference>
<dbReference type="GO" id="GO:0006974">
    <property type="term" value="P:DNA damage response"/>
    <property type="evidence" value="ECO:0007669"/>
    <property type="project" value="TreeGrafter"/>
</dbReference>
<gene>
    <name evidence="2" type="ORF">TVD_07850</name>
</gene>
<dbReference type="PANTHER" id="PTHR34387">
    <property type="entry name" value="SLR1258 PROTEIN"/>
    <property type="match status" value="1"/>
</dbReference>
<reference evidence="2 3" key="1">
    <citation type="submission" date="2015-04" db="EMBL/GenBank/DDBJ databases">
        <title>Complete Sequence for the Genome of the Thioalkalivibrio versutus D301.</title>
        <authorList>
            <person name="Mu T."/>
            <person name="Zhou J."/>
            <person name="Xu X."/>
        </authorList>
    </citation>
    <scope>NUCLEOTIDE SEQUENCE [LARGE SCALE GENOMIC DNA]</scope>
    <source>
        <strain evidence="2 3">D301</strain>
    </source>
</reference>
<dbReference type="OrthoDB" id="5782817at2"/>
<dbReference type="Proteomes" id="UP000064201">
    <property type="component" value="Chromosome"/>
</dbReference>
<sequence>MPPKNTPLASRPSWLVAGLAALVLAFPATAIASDGGTTLALTGKAERQVANDHMTVLMTTEARAPEAATAAATVNRNMQAALERAGEQDGIDARTIGYSTRAIHDSDDRSRINAWLVQQNLELTGADFDRLTELVGALQQRDLNVSQIRFSLSPEARQEHREAMIEEAMEDLKEQARVIARSLGATHLRTLEVELPDDHYDRPQPMMAMRAMDESASQPSLEAGHSTLTLSVRGRLQALGAETLRVTPR</sequence>